<gene>
    <name evidence="1" type="ORF">MY1_0390</name>
</gene>
<sequence>MPDESCRKCGGTLINYSLCGKCRIPTRFICRICGGVTLEQFHEFICFNIIGYDEKRITYPLTKHATAQ</sequence>
<evidence type="ECO:0000313" key="1">
    <source>
        <dbReference type="EMBL" id="EGP93160.1"/>
    </source>
</evidence>
<dbReference type="OrthoDB" id="9776at2157"/>
<proteinExistence type="predicted"/>
<protein>
    <submittedName>
        <fullName evidence="1">Uncharacterized protein</fullName>
    </submittedName>
</protein>
<comment type="caution">
    <text evidence="1">The sequence shown here is derived from an EMBL/GenBank/DDBJ whole genome shotgun (WGS) entry which is preliminary data.</text>
</comment>
<dbReference type="STRING" id="1001994.MY1_0390"/>
<accession>F9CV45</accession>
<dbReference type="Proteomes" id="UP000004440">
    <property type="component" value="Unassembled WGS sequence"/>
</dbReference>
<dbReference type="EMBL" id="AFPU01000001">
    <property type="protein sequence ID" value="EGP93160.1"/>
    <property type="molecule type" value="Genomic_DNA"/>
</dbReference>
<evidence type="ECO:0000313" key="2">
    <source>
        <dbReference type="Proteomes" id="UP000004440"/>
    </source>
</evidence>
<dbReference type="AlphaFoldDB" id="F9CV45"/>
<keyword evidence="2" id="KW-1185">Reference proteome</keyword>
<dbReference type="RefSeq" id="WP_007549835.1">
    <property type="nucleotide sequence ID" value="NZ_AFPU01000001.1"/>
</dbReference>
<organism evidence="1 2">
    <name type="scientific">Nitrosarchaeum koreense MY1</name>
    <dbReference type="NCBI Taxonomy" id="1001994"/>
    <lineage>
        <taxon>Archaea</taxon>
        <taxon>Nitrososphaerota</taxon>
        <taxon>Nitrososphaeria</taxon>
        <taxon>Nitrosopumilales</taxon>
        <taxon>Nitrosopumilaceae</taxon>
        <taxon>Nitrosarchaeum</taxon>
    </lineage>
</organism>
<reference evidence="1 2" key="1">
    <citation type="journal article" date="2011" name="J. Bacteriol.">
        <title>Genome Sequence of an Ammonia-Oxidizing Soil Archaeon, "Candidatus Nitrosoarchaeum koreensis" MY1.</title>
        <authorList>
            <person name="Kim B.K."/>
            <person name="Jung M.Y."/>
            <person name="Yu D.S."/>
            <person name="Park S.J."/>
            <person name="Oh T.K."/>
            <person name="Rhee S.K."/>
            <person name="Kim J.F."/>
        </authorList>
    </citation>
    <scope>NUCLEOTIDE SEQUENCE [LARGE SCALE GENOMIC DNA]</scope>
    <source>
        <strain evidence="1 2">MY1</strain>
    </source>
</reference>
<name>F9CV45_9ARCH</name>